<evidence type="ECO:0000313" key="4">
    <source>
        <dbReference type="Proteomes" id="UP000533017"/>
    </source>
</evidence>
<accession>A0A1I2XCI0</accession>
<protein>
    <submittedName>
        <fullName evidence="2">Uncharacterized protein</fullName>
    </submittedName>
</protein>
<name>A0A1I2XCI0_9ACTN</name>
<dbReference type="Proteomes" id="UP000199052">
    <property type="component" value="Unassembled WGS sequence"/>
</dbReference>
<evidence type="ECO:0000313" key="3">
    <source>
        <dbReference type="Proteomes" id="UP000199052"/>
    </source>
</evidence>
<dbReference type="EMBL" id="JACBZA010000001">
    <property type="protein sequence ID" value="NYH86182.1"/>
    <property type="molecule type" value="Genomic_DNA"/>
</dbReference>
<dbReference type="AlphaFoldDB" id="A0A1I2XCI0"/>
<dbReference type="EMBL" id="FOOI01000012">
    <property type="protein sequence ID" value="SFH11203.1"/>
    <property type="molecule type" value="Genomic_DNA"/>
</dbReference>
<proteinExistence type="predicted"/>
<reference evidence="1 4" key="2">
    <citation type="submission" date="2020-07" db="EMBL/GenBank/DDBJ databases">
        <title>Sequencing the genomes of 1000 actinobacteria strains.</title>
        <authorList>
            <person name="Klenk H.-P."/>
        </authorList>
    </citation>
    <scope>NUCLEOTIDE SEQUENCE [LARGE SCALE GENOMIC DNA]</scope>
    <source>
        <strain evidence="1 4">DSM 45117</strain>
    </source>
</reference>
<organism evidence="2 3">
    <name type="scientific">Actinopolymorpha cephalotaxi</name>
    <dbReference type="NCBI Taxonomy" id="504797"/>
    <lineage>
        <taxon>Bacteria</taxon>
        <taxon>Bacillati</taxon>
        <taxon>Actinomycetota</taxon>
        <taxon>Actinomycetes</taxon>
        <taxon>Propionibacteriales</taxon>
        <taxon>Actinopolymorphaceae</taxon>
        <taxon>Actinopolymorpha</taxon>
    </lineage>
</organism>
<gene>
    <name evidence="1" type="ORF">FHR37_005033</name>
    <name evidence="2" type="ORF">SAMN05421678_112117</name>
</gene>
<keyword evidence="4" id="KW-1185">Reference proteome</keyword>
<dbReference type="STRING" id="504797.SAMN05421678_112117"/>
<reference evidence="2 3" key="1">
    <citation type="submission" date="2016-10" db="EMBL/GenBank/DDBJ databases">
        <authorList>
            <person name="de Groot N.N."/>
        </authorList>
    </citation>
    <scope>NUCLEOTIDE SEQUENCE [LARGE SCALE GENOMIC DNA]</scope>
    <source>
        <strain evidence="2 3">CPCC 202808</strain>
    </source>
</reference>
<evidence type="ECO:0000313" key="1">
    <source>
        <dbReference type="EMBL" id="NYH86182.1"/>
    </source>
</evidence>
<dbReference type="Proteomes" id="UP000533017">
    <property type="component" value="Unassembled WGS sequence"/>
</dbReference>
<evidence type="ECO:0000313" key="2">
    <source>
        <dbReference type="EMBL" id="SFH11203.1"/>
    </source>
</evidence>
<sequence length="30" mass="3252">MEHTPRATHAEVRTAVLDGLTDIILVAIHA</sequence>